<dbReference type="RefSeq" id="WP_126719175.1">
    <property type="nucleotide sequence ID" value="NZ_RWJF01000001.1"/>
</dbReference>
<name>A0A429VBU9_9SPHN</name>
<evidence type="ECO:0000313" key="2">
    <source>
        <dbReference type="Proteomes" id="UP000274661"/>
    </source>
</evidence>
<gene>
    <name evidence="1" type="ORF">HMF7854_11225</name>
</gene>
<organism evidence="1 2">
    <name type="scientific">Sphingomonas ginkgonis</name>
    <dbReference type="NCBI Taxonomy" id="2315330"/>
    <lineage>
        <taxon>Bacteria</taxon>
        <taxon>Pseudomonadati</taxon>
        <taxon>Pseudomonadota</taxon>
        <taxon>Alphaproteobacteria</taxon>
        <taxon>Sphingomonadales</taxon>
        <taxon>Sphingomonadaceae</taxon>
        <taxon>Sphingomonas</taxon>
    </lineage>
</organism>
<dbReference type="EMBL" id="RWJF01000001">
    <property type="protein sequence ID" value="RST31347.1"/>
    <property type="molecule type" value="Genomic_DNA"/>
</dbReference>
<dbReference type="Proteomes" id="UP000274661">
    <property type="component" value="Unassembled WGS sequence"/>
</dbReference>
<accession>A0A429VBU9</accession>
<protein>
    <submittedName>
        <fullName evidence="1">Uncharacterized protein</fullName>
    </submittedName>
</protein>
<comment type="caution">
    <text evidence="1">The sequence shown here is derived from an EMBL/GenBank/DDBJ whole genome shotgun (WGS) entry which is preliminary data.</text>
</comment>
<proteinExistence type="predicted"/>
<evidence type="ECO:0000313" key="1">
    <source>
        <dbReference type="EMBL" id="RST31347.1"/>
    </source>
</evidence>
<keyword evidence="2" id="KW-1185">Reference proteome</keyword>
<sequence length="108" mass="12115">MNKQERLYQQAEELEREYRIVLTTALSECAAGRWGLFGHNEHLHGYESPKELGDLRALAQAINRFRARVGVGPFSLHDEFEAARGRADANAPGEPKQAEVWLLRVAGA</sequence>
<dbReference type="OrthoDB" id="7450963at2"/>
<dbReference type="AlphaFoldDB" id="A0A429VBU9"/>
<reference evidence="1 2" key="1">
    <citation type="submission" date="2018-12" db="EMBL/GenBank/DDBJ databases">
        <title>Sphingomonas sp. HMF7854 Genome sequencing and assembly.</title>
        <authorList>
            <person name="Cha I."/>
            <person name="Kang H."/>
            <person name="Kim H."/>
            <person name="Kang J."/>
            <person name="Joh K."/>
        </authorList>
    </citation>
    <scope>NUCLEOTIDE SEQUENCE [LARGE SCALE GENOMIC DNA]</scope>
    <source>
        <strain evidence="1 2">HMF7854</strain>
    </source>
</reference>